<dbReference type="SUPFAM" id="SSF52777">
    <property type="entry name" value="CoA-dependent acyltransferases"/>
    <property type="match status" value="4"/>
</dbReference>
<dbReference type="FunFam" id="3.30.300.30:FF:000010">
    <property type="entry name" value="Enterobactin synthetase component F"/>
    <property type="match status" value="2"/>
</dbReference>
<dbReference type="InterPro" id="IPR020802">
    <property type="entry name" value="TesA-like"/>
</dbReference>
<dbReference type="Gene3D" id="3.40.50.1820">
    <property type="entry name" value="alpha/beta hydrolase"/>
    <property type="match status" value="1"/>
</dbReference>
<dbReference type="FunFam" id="3.40.50.980:FF:000002">
    <property type="entry name" value="Enterobactin synthetase component F"/>
    <property type="match status" value="1"/>
</dbReference>
<dbReference type="Gene3D" id="3.30.559.30">
    <property type="entry name" value="Nonribosomal peptide synthetase, condensation domain"/>
    <property type="match status" value="2"/>
</dbReference>
<gene>
    <name evidence="6" type="ORF">FHU35_15413</name>
</gene>
<dbReference type="Gene3D" id="3.40.50.12780">
    <property type="entry name" value="N-terminal domain of ligase-like"/>
    <property type="match status" value="2"/>
</dbReference>
<dbReference type="InterPro" id="IPR001031">
    <property type="entry name" value="Thioesterase"/>
</dbReference>
<evidence type="ECO:0000256" key="1">
    <source>
        <dbReference type="ARBA" id="ARBA00001957"/>
    </source>
</evidence>
<dbReference type="SUPFAM" id="SSF47336">
    <property type="entry name" value="ACP-like"/>
    <property type="match status" value="2"/>
</dbReference>
<accession>A0A561U2K1</accession>
<dbReference type="Proteomes" id="UP000316184">
    <property type="component" value="Unassembled WGS sequence"/>
</dbReference>
<dbReference type="PROSITE" id="PS00455">
    <property type="entry name" value="AMP_BINDING"/>
    <property type="match status" value="2"/>
</dbReference>
<dbReference type="RefSeq" id="WP_145743423.1">
    <property type="nucleotide sequence ID" value="NZ_VIWX01000005.1"/>
</dbReference>
<dbReference type="CDD" id="cd17643">
    <property type="entry name" value="A_NRPS_Cytc1-like"/>
    <property type="match status" value="1"/>
</dbReference>
<dbReference type="PROSITE" id="PS00012">
    <property type="entry name" value="PHOSPHOPANTETHEINE"/>
    <property type="match status" value="2"/>
</dbReference>
<dbReference type="Pfam" id="PF00668">
    <property type="entry name" value="Condensation"/>
    <property type="match status" value="2"/>
</dbReference>
<dbReference type="FunFam" id="2.30.38.10:FF:000001">
    <property type="entry name" value="Non-ribosomal peptide synthetase PvdI"/>
    <property type="match status" value="2"/>
</dbReference>
<dbReference type="FunFam" id="1.10.1200.10:FF:000016">
    <property type="entry name" value="Non-ribosomal peptide synthase"/>
    <property type="match status" value="1"/>
</dbReference>
<reference evidence="6 7" key="1">
    <citation type="submission" date="2019-06" db="EMBL/GenBank/DDBJ databases">
        <title>Sequencing the genomes of 1000 actinobacteria strains.</title>
        <authorList>
            <person name="Klenk H.-P."/>
        </authorList>
    </citation>
    <scope>NUCLEOTIDE SEQUENCE [LARGE SCALE GENOMIC DNA]</scope>
    <source>
        <strain evidence="6 7">DSM 46699</strain>
    </source>
</reference>
<dbReference type="EMBL" id="VIWX01000005">
    <property type="protein sequence ID" value="TWF93560.1"/>
    <property type="molecule type" value="Genomic_DNA"/>
</dbReference>
<dbReference type="InterPro" id="IPR001242">
    <property type="entry name" value="Condensation_dom"/>
</dbReference>
<dbReference type="Gene3D" id="1.10.1200.10">
    <property type="entry name" value="ACP-like"/>
    <property type="match status" value="1"/>
</dbReference>
<organism evidence="6 7">
    <name type="scientific">Saccharopolyspora dendranthemae</name>
    <dbReference type="NCBI Taxonomy" id="1181886"/>
    <lineage>
        <taxon>Bacteria</taxon>
        <taxon>Bacillati</taxon>
        <taxon>Actinomycetota</taxon>
        <taxon>Actinomycetes</taxon>
        <taxon>Pseudonocardiales</taxon>
        <taxon>Pseudonocardiaceae</taxon>
        <taxon>Saccharopolyspora</taxon>
    </lineage>
</organism>
<dbReference type="InterPro" id="IPR009081">
    <property type="entry name" value="PP-bd_ACP"/>
</dbReference>
<dbReference type="CDD" id="cd17652">
    <property type="entry name" value="A_NRPS_CmdD_like"/>
    <property type="match status" value="1"/>
</dbReference>
<dbReference type="NCBIfam" id="NF003417">
    <property type="entry name" value="PRK04813.1"/>
    <property type="match status" value="2"/>
</dbReference>
<comment type="similarity">
    <text evidence="2">Belongs to the ATP-dependent AMP-binding enzyme family.</text>
</comment>
<comment type="caution">
    <text evidence="6">The sequence shown here is derived from an EMBL/GenBank/DDBJ whole genome shotgun (WGS) entry which is preliminary data.</text>
</comment>
<evidence type="ECO:0000313" key="6">
    <source>
        <dbReference type="EMBL" id="TWF93560.1"/>
    </source>
</evidence>
<evidence type="ECO:0000256" key="2">
    <source>
        <dbReference type="ARBA" id="ARBA00006432"/>
    </source>
</evidence>
<dbReference type="OrthoDB" id="2378856at2"/>
<protein>
    <submittedName>
        <fullName evidence="6">Nonribosomal peptide synthetase DhbF</fullName>
    </submittedName>
</protein>
<comment type="cofactor">
    <cofactor evidence="1">
        <name>pantetheine 4'-phosphate</name>
        <dbReference type="ChEBI" id="CHEBI:47942"/>
    </cofactor>
</comment>
<dbReference type="Pfam" id="PF00550">
    <property type="entry name" value="PP-binding"/>
    <property type="match status" value="2"/>
</dbReference>
<dbReference type="GO" id="GO:0044550">
    <property type="term" value="P:secondary metabolite biosynthetic process"/>
    <property type="evidence" value="ECO:0007669"/>
    <property type="project" value="UniProtKB-ARBA"/>
</dbReference>
<dbReference type="FunFam" id="3.40.50.980:FF:000001">
    <property type="entry name" value="Non-ribosomal peptide synthetase"/>
    <property type="match status" value="1"/>
</dbReference>
<evidence type="ECO:0000259" key="5">
    <source>
        <dbReference type="PROSITE" id="PS50075"/>
    </source>
</evidence>
<dbReference type="GO" id="GO:0008610">
    <property type="term" value="P:lipid biosynthetic process"/>
    <property type="evidence" value="ECO:0007669"/>
    <property type="project" value="UniProtKB-ARBA"/>
</dbReference>
<sequence>MPSRADQFPLSAAQAGIWFAQQLDQANPVFNTAERVEIDAAVDPELFAEALRAVVAEAETLRMRVVDDGDGPQQVIDAFDAVELPVLDFSREDDPVAVAEEWIQADLVAPVDPTRSHRDGGRVWTAALCKLGERRWWWYQRIHHVAIDGYGFSIIIRRVAELYSALVTGEDPVESSFAGLDELIADEREYLDSPKAERDAAYWRQRFEDDPDVVTLTERSRPTAHTFHRQPAASSSLEELGAAAEEARTIWPDALIAAFGAYLHRMTGANDVVLGLPVMGRMGSVALRVPGMVVNVLPLRLQVESSTTRDELIAQVAKAVRELRKHQRYRSEQLRRDLMLLGSDRALFGPMINIKSFDYDLDFAGARGTVHNVAAGPVDDLSVLVHTQDDELRFEFDANPDRYTAEELTAHRERFLRFLDSFAGSEADAPVGRIDLLTPEERHLVLEEWNAPVPGAVEPSPATLPQLFEEQAQRTPDSVAVTFEDESLTYAELDARANQLAHHLIDHGVGPEQLVALALPRSADLVVSLLAVLKSGAAYLPLDPGHPAERIAYIVGDSRPAMLISDREHADRLPAGLTRVLLDDEKAIGEIVRHSQRNPKPGERGPLTSEHAAYVIYTSGSTGQPKGVSIPHQNVVRLFSATEPWFGFTGEDVWTLFHSYAFDFSVWELWGALLHGGRLVVVPHEVSRSPEEFLALLEREQVTVLNQTPSAFYQLSQADREKPGAELALRYVVFGGEALELSRLDDWYRRHPDPPKLINMYGITETTVHVSYVELDADLVARRDGSVIGRGIPDLRIYLLDSLLQPVPPGVTGEMYVAGEGVARGYLGRRGLTAQRFVADPFGEPGTRMYRSGDLGRWRPDGLIEFMGRADQQVKVRGFRIELGEIEANLAVHPQVRQAAVVLREDVPGDERLVGYTVGDADPAKLRAHLADRLPSYMIPAAFVAIEEIPLTANGKLDARALPAPDVAGRGRQARNDTEHALCRLFGDVLGAEDVGIDDGFFELGGHSLLATRLLARVRAELGAEVGIRTLFDHPTVAELAERLQVSRGGRPELRPARRPEEIPLSFAQQRLWFLNGLEGASATYNMPLVLRMAGELDLPALRAAIGDVVTRHESLRTTFPDTLGEPRQVVGDHVPELAVTDVSDLDKSLTEAAQRGFDLAQEPPIRVELFRDAERTALLVLLHHVAGDEWSVRPLVRDLSTAYAARLEGRAPEWEPLPVQYVDYALWQRALLGDEEDPGGLAAQQLHFWKQALAGLPDQLELPTDYPRPAVSSHRGESVRFGLDAELHERIRELATEHQASAFMVLQAALAALLTRMGAGTDVPIGSPVAGRADDRLDDLVGFFVNSLVLRTDTSGEPTFAELLDRVRHTDLAAFDNAELPFERLAELLNPARSLARHPLFQVMLAYWGAGESVRADMPGVETSAGTIPAGAAKFDLAFSLHESADGDVRGLVQYSTDLFSERTVESLVDRFVMLLESAVAAPGTPIGRLDILGDSTRKQVLAWGDATGDVGPAGTFPQILAERAQAAPDKPALVFDGTEITYRHLRERVAEQAKLLVERGVRPGDIVGVMLPRSAELIIGLLAAMHAGAAYLALDPEYPPERLRHMVDDAQPRLVLTDDLDVDLPAPLVHHGDRPEGDPQLPEPELDDAAYVIYTSGSTGTPKGVVVAHRGIGKLLATQTERVGITPDSRVLQFASPSFDVAFWEICMGLLSGGTLVVVPSELRVPGEALAEYARHHEVTHLAIGPSMMGMFPADVQLPENATLLCGAEKVPSDLVQRWGRDRPMLNCYGPTEATVNTTLWDCDPDAVSSSVPIGVPDPGARVHVLDERLQPCPPGVVGELYVSGLGLARGYLNRAGLTAERFVADPFGGGGSRMYRTGDLVRWRADGTLDFAGRADDQVKIRGFRIELGEVEAALSKHEDVAQVAAVVREDTPGDKRLVAYVVGDSDAGSDAAALRRHVGEELPDYMVPAAVVLVDALPLLPNGKLDRRALPAPDLGEAVGNDMPRNPTEEILCGLFADVLGLPRVGVHDGFFDLGGHSLLAAKLIGRIRDALGIKVNVGSLFAAPSVAGLAERLHTGGDRDALEILLPLRTTGARPPLFCVHPAAGLAWPFSGLLKLIDDERPIYGIQTRGLAEPAPVAGSLAEMAAEYLEHIREVQPHGPYHFLGWSFGGVVAHEMGTQLQAEGEEVRFLCMLDSYPKDVWDTLPTEEEALLALLYMAGYDLSELDDGPLTRNDVLKILSAEGSALANLEEHSITAIIDNFANCAVLENSAEHDAFAGDVLFFSATVKPAKESLTSEMWQQYVDGDVINHDIACEHKDMTQPEPLAEIAAVVQRALTESEGRTGSPPAGR</sequence>
<dbReference type="PANTHER" id="PTHR45527">
    <property type="entry name" value="NONRIBOSOMAL PEPTIDE SYNTHETASE"/>
    <property type="match status" value="1"/>
</dbReference>
<dbReference type="InterPro" id="IPR023213">
    <property type="entry name" value="CAT-like_dom_sf"/>
</dbReference>
<dbReference type="FunFam" id="1.10.1200.10:FF:000005">
    <property type="entry name" value="Nonribosomal peptide synthetase 1"/>
    <property type="match status" value="1"/>
</dbReference>
<dbReference type="GO" id="GO:0043041">
    <property type="term" value="P:amino acid activation for nonribosomal peptide biosynthetic process"/>
    <property type="evidence" value="ECO:0007669"/>
    <property type="project" value="TreeGrafter"/>
</dbReference>
<dbReference type="Pfam" id="PF13193">
    <property type="entry name" value="AMP-binding_C"/>
    <property type="match status" value="2"/>
</dbReference>
<dbReference type="InterPro" id="IPR000873">
    <property type="entry name" value="AMP-dep_synth/lig_dom"/>
</dbReference>
<dbReference type="NCBIfam" id="TIGR01733">
    <property type="entry name" value="AA-adenyl-dom"/>
    <property type="match status" value="2"/>
</dbReference>
<dbReference type="SUPFAM" id="SSF53474">
    <property type="entry name" value="alpha/beta-Hydrolases"/>
    <property type="match status" value="1"/>
</dbReference>
<dbReference type="InterPro" id="IPR025110">
    <property type="entry name" value="AMP-bd_C"/>
</dbReference>
<evidence type="ECO:0000256" key="3">
    <source>
        <dbReference type="ARBA" id="ARBA00022450"/>
    </source>
</evidence>
<dbReference type="GO" id="GO:0031177">
    <property type="term" value="F:phosphopantetheine binding"/>
    <property type="evidence" value="ECO:0007669"/>
    <property type="project" value="InterPro"/>
</dbReference>
<evidence type="ECO:0000256" key="4">
    <source>
        <dbReference type="ARBA" id="ARBA00022553"/>
    </source>
</evidence>
<keyword evidence="7" id="KW-1185">Reference proteome</keyword>
<dbReference type="GO" id="GO:0003824">
    <property type="term" value="F:catalytic activity"/>
    <property type="evidence" value="ECO:0007669"/>
    <property type="project" value="InterPro"/>
</dbReference>
<dbReference type="InterPro" id="IPR010071">
    <property type="entry name" value="AA_adenyl_dom"/>
</dbReference>
<dbReference type="PANTHER" id="PTHR45527:SF14">
    <property type="entry name" value="PLIPASTATIN SYNTHASE SUBUNIT B"/>
    <property type="match status" value="1"/>
</dbReference>
<dbReference type="InterPro" id="IPR045851">
    <property type="entry name" value="AMP-bd_C_sf"/>
</dbReference>
<dbReference type="InterPro" id="IPR036736">
    <property type="entry name" value="ACP-like_sf"/>
</dbReference>
<dbReference type="SMART" id="SM00824">
    <property type="entry name" value="PKS_TE"/>
    <property type="match status" value="1"/>
</dbReference>
<feature type="domain" description="Carrier" evidence="5">
    <location>
        <begin position="973"/>
        <end position="1048"/>
    </location>
</feature>
<dbReference type="SMART" id="SM00823">
    <property type="entry name" value="PKS_PP"/>
    <property type="match status" value="2"/>
</dbReference>
<dbReference type="GO" id="GO:0072330">
    <property type="term" value="P:monocarboxylic acid biosynthetic process"/>
    <property type="evidence" value="ECO:0007669"/>
    <property type="project" value="UniProtKB-ARBA"/>
</dbReference>
<dbReference type="PROSITE" id="PS50075">
    <property type="entry name" value="CARRIER"/>
    <property type="match status" value="2"/>
</dbReference>
<dbReference type="InterPro" id="IPR020806">
    <property type="entry name" value="PKS_PP-bd"/>
</dbReference>
<evidence type="ECO:0000313" key="7">
    <source>
        <dbReference type="Proteomes" id="UP000316184"/>
    </source>
</evidence>
<dbReference type="Gene3D" id="3.30.300.30">
    <property type="match status" value="2"/>
</dbReference>
<dbReference type="Pfam" id="PF00975">
    <property type="entry name" value="Thioesterase"/>
    <property type="match status" value="1"/>
</dbReference>
<keyword evidence="3" id="KW-0596">Phosphopantetheine</keyword>
<keyword evidence="4" id="KW-0597">Phosphoprotein</keyword>
<dbReference type="InterPro" id="IPR029058">
    <property type="entry name" value="AB_hydrolase_fold"/>
</dbReference>
<dbReference type="GO" id="GO:0005737">
    <property type="term" value="C:cytoplasm"/>
    <property type="evidence" value="ECO:0007669"/>
    <property type="project" value="TreeGrafter"/>
</dbReference>
<dbReference type="Pfam" id="PF00501">
    <property type="entry name" value="AMP-binding"/>
    <property type="match status" value="2"/>
</dbReference>
<dbReference type="InterPro" id="IPR042099">
    <property type="entry name" value="ANL_N_sf"/>
</dbReference>
<dbReference type="FunFam" id="3.40.50.12780:FF:000012">
    <property type="entry name" value="Non-ribosomal peptide synthetase"/>
    <property type="match status" value="2"/>
</dbReference>
<dbReference type="InterPro" id="IPR006162">
    <property type="entry name" value="Ppantetheine_attach_site"/>
</dbReference>
<dbReference type="SUPFAM" id="SSF56801">
    <property type="entry name" value="Acetyl-CoA synthetase-like"/>
    <property type="match status" value="2"/>
</dbReference>
<name>A0A561U2K1_9PSEU</name>
<feature type="domain" description="Carrier" evidence="5">
    <location>
        <begin position="2007"/>
        <end position="2082"/>
    </location>
</feature>
<dbReference type="Gene3D" id="3.30.559.10">
    <property type="entry name" value="Chloramphenicol acetyltransferase-like domain"/>
    <property type="match status" value="2"/>
</dbReference>
<proteinExistence type="inferred from homology"/>
<dbReference type="CDD" id="cd19540">
    <property type="entry name" value="LCL_NRPS-like"/>
    <property type="match status" value="1"/>
</dbReference>
<dbReference type="InterPro" id="IPR020845">
    <property type="entry name" value="AMP-binding_CS"/>
</dbReference>